<feature type="domain" description="Glucosidase YgjK N-terminal" evidence="2">
    <location>
        <begin position="44"/>
        <end position="292"/>
    </location>
</feature>
<dbReference type="Gene3D" id="1.10.287.100">
    <property type="match status" value="1"/>
</dbReference>
<sequence length="743" mass="84441">MKFKHLFSASVFGLALMSTPAFADEIKDFPNVLNLKAAPTEEIYGSYQTNKYNHFSDLGAWHGYYLPEQNQKQLLGGFAGPMIIAEEYPLNLSDSINKIQIKNTKTKKVYDLSKTKMTMNAYPGHLEQVYSNKDFDLTLKLIFATKRTALIQTTITNKTSKKLPLQLSWTGKVFDHIKQGDSKTPLGQKLKATKDGVQVSFKEERQTWNYFMTDEVRYTIAHKDAVKTSVKGNHYTSTMKKPVVIAPKGKFQTETAESYTFTKKEEAKEASQYSKLFHQPARYFGENEKRWQKYLDKSLHSYSDKKYKNVAVKSIETLTTNWKSAAGAIKHDGIVPSTSYKWFVGMWSWDTWKEASAVAQFDGELAKNSVRSLFDYQIQKDDKVRPQDEGAIIDAIFFNQDASRGGDGGNWNERNSKPALASWVVWNIYQKTKDTSFLREMYPKLVSYHEWWYRNRDHNKNGLCEYGSMVSDANYDVDDRGNKTFNDDAVIEAAAWESGMDNAPRFDKNGIGVDDSGVKVLTNKDAKGNVVGYSINQESVDLNAYLYDEKVTLGKIAKVIGKGQDAKRWNKEAEELAKKIQTKMFDKNTGYFYDLQILPNGKDKLLVNRGRGPEGWIPLFAKAATYEQARSVRNIMMAPTEFNTFMPLPTVSASSPAFAPSKYWRGPVWMDQALFGVEGLSRYGYYTDAKRLSAKLIDNADGLTGDKSIRENYNPLTGEGLHTANFSWSAAAFYTLYQNNLFK</sequence>
<dbReference type="Pfam" id="PF21152">
    <property type="entry name" value="YgjK_N"/>
    <property type="match status" value="1"/>
</dbReference>
<feature type="chain" id="PRO_5003925068" evidence="1">
    <location>
        <begin position="24"/>
        <end position="743"/>
    </location>
</feature>
<evidence type="ECO:0000256" key="1">
    <source>
        <dbReference type="SAM" id="SignalP"/>
    </source>
</evidence>
<dbReference type="Proteomes" id="UP000016057">
    <property type="component" value="Unassembled WGS sequence"/>
</dbReference>
<dbReference type="OrthoDB" id="9798687at2"/>
<evidence type="ECO:0000313" key="5">
    <source>
        <dbReference type="Proteomes" id="UP000016057"/>
    </source>
</evidence>
<feature type="domain" description="Mannosylglycerate hydrolase MGH1-like glycoside hydrolase" evidence="3">
    <location>
        <begin position="345"/>
        <end position="729"/>
    </location>
</feature>
<keyword evidence="5" id="KW-1185">Reference proteome</keyword>
<reference evidence="4 5" key="1">
    <citation type="journal article" date="2013" name="Genome Announc.">
        <title>Draft Genome Sequence of Catellicoccus marimammalium, a Novel Species Commonly Found in Gull Feces.</title>
        <authorList>
            <person name="Weigand M.R."/>
            <person name="Ryu H."/>
            <person name="Bozcek L."/>
            <person name="Konstantinidis K.T."/>
            <person name="Santo Domingo J.W."/>
        </authorList>
    </citation>
    <scope>NUCLEOTIDE SEQUENCE [LARGE SCALE GENOMIC DNA]</scope>
    <source>
        <strain evidence="4 5">M35/04/3</strain>
    </source>
</reference>
<organism evidence="4 5">
    <name type="scientific">Catellicoccus marimammalium M35/04/3</name>
    <dbReference type="NCBI Taxonomy" id="1234409"/>
    <lineage>
        <taxon>Bacteria</taxon>
        <taxon>Bacillati</taxon>
        <taxon>Bacillota</taxon>
        <taxon>Bacilli</taxon>
        <taxon>Lactobacillales</taxon>
        <taxon>Enterococcaceae</taxon>
        <taxon>Catellicoccus</taxon>
    </lineage>
</organism>
<keyword evidence="4" id="KW-0413">Isomerase</keyword>
<dbReference type="InterPro" id="IPR054491">
    <property type="entry name" value="MGH1-like_GH"/>
</dbReference>
<comment type="caution">
    <text evidence="4">The sequence shown here is derived from an EMBL/GenBank/DDBJ whole genome shotgun (WGS) entry which is preliminary data.</text>
</comment>
<evidence type="ECO:0000259" key="2">
    <source>
        <dbReference type="Pfam" id="PF21152"/>
    </source>
</evidence>
<proteinExistence type="predicted"/>
<dbReference type="SUPFAM" id="SSF48208">
    <property type="entry name" value="Six-hairpin glycosidases"/>
    <property type="match status" value="1"/>
</dbReference>
<feature type="signal peptide" evidence="1">
    <location>
        <begin position="1"/>
        <end position="23"/>
    </location>
</feature>
<protein>
    <submittedName>
        <fullName evidence="4">Putative isomerase</fullName>
    </submittedName>
</protein>
<evidence type="ECO:0000259" key="3">
    <source>
        <dbReference type="Pfam" id="PF22422"/>
    </source>
</evidence>
<dbReference type="InterPro" id="IPR001661">
    <property type="entry name" value="Glyco_hydro_37"/>
</dbReference>
<name>K8ZAT3_9ENTE</name>
<dbReference type="GO" id="GO:0005993">
    <property type="term" value="P:trehalose catabolic process"/>
    <property type="evidence" value="ECO:0007669"/>
    <property type="project" value="TreeGrafter"/>
</dbReference>
<accession>K8ZAT3</accession>
<dbReference type="InterPro" id="IPR012341">
    <property type="entry name" value="6hp_glycosidase-like_sf"/>
</dbReference>
<dbReference type="PANTHER" id="PTHR23403:SF1">
    <property type="entry name" value="TREHALASE"/>
    <property type="match status" value="1"/>
</dbReference>
<dbReference type="GO" id="GO:0004555">
    <property type="term" value="F:alpha,alpha-trehalase activity"/>
    <property type="evidence" value="ECO:0007669"/>
    <property type="project" value="InterPro"/>
</dbReference>
<keyword evidence="1" id="KW-0732">Signal</keyword>
<dbReference type="PANTHER" id="PTHR23403">
    <property type="entry name" value="TREHALASE"/>
    <property type="match status" value="1"/>
</dbReference>
<dbReference type="EMBL" id="AMYT01000019">
    <property type="protein sequence ID" value="EKU27117.1"/>
    <property type="molecule type" value="Genomic_DNA"/>
</dbReference>
<evidence type="ECO:0000313" key="4">
    <source>
        <dbReference type="EMBL" id="EKU27117.1"/>
    </source>
</evidence>
<gene>
    <name evidence="4" type="ORF">C683_0895</name>
</gene>
<dbReference type="AlphaFoldDB" id="K8ZAT3"/>
<dbReference type="Gene3D" id="1.50.10.10">
    <property type="match status" value="1"/>
</dbReference>
<dbReference type="PATRIC" id="fig|1234409.3.peg.845"/>
<dbReference type="InterPro" id="IPR008928">
    <property type="entry name" value="6-hairpin_glycosidase_sf"/>
</dbReference>
<dbReference type="eggNOG" id="COG3408">
    <property type="taxonomic scope" value="Bacteria"/>
</dbReference>
<dbReference type="STRING" id="1234409.C683_0895"/>
<dbReference type="InterPro" id="IPR048450">
    <property type="entry name" value="YgjK_N"/>
</dbReference>
<dbReference type="Gene3D" id="2.70.98.50">
    <property type="entry name" value="putative glycoside hydrolase family protein from bacillus halodurans"/>
    <property type="match status" value="1"/>
</dbReference>
<dbReference type="Pfam" id="PF22422">
    <property type="entry name" value="MGH1-like_GH"/>
    <property type="match status" value="1"/>
</dbReference>
<dbReference type="GO" id="GO:0016853">
    <property type="term" value="F:isomerase activity"/>
    <property type="evidence" value="ECO:0007669"/>
    <property type="project" value="UniProtKB-KW"/>
</dbReference>